<dbReference type="Gene3D" id="3.40.50.300">
    <property type="entry name" value="P-loop containing nucleotide triphosphate hydrolases"/>
    <property type="match status" value="1"/>
</dbReference>
<dbReference type="GO" id="GO:0005794">
    <property type="term" value="C:Golgi apparatus"/>
    <property type="evidence" value="ECO:0007669"/>
    <property type="project" value="UniProtKB-SubCell"/>
</dbReference>
<reference evidence="14" key="1">
    <citation type="journal article" date="2023" name="Plant J.">
        <title>Genome sequences and population genomics provide insights into the demographic history, inbreeding, and mutation load of two 'living fossil' tree species of Dipteronia.</title>
        <authorList>
            <person name="Feng Y."/>
            <person name="Comes H.P."/>
            <person name="Chen J."/>
            <person name="Zhu S."/>
            <person name="Lu R."/>
            <person name="Zhang X."/>
            <person name="Li P."/>
            <person name="Qiu J."/>
            <person name="Olsen K.M."/>
            <person name="Qiu Y."/>
        </authorList>
    </citation>
    <scope>NUCLEOTIDE SEQUENCE</scope>
    <source>
        <strain evidence="14">NBL</strain>
    </source>
</reference>
<evidence type="ECO:0000256" key="13">
    <source>
        <dbReference type="SAM" id="MobiDB-lite"/>
    </source>
</evidence>
<dbReference type="Pfam" id="PF00025">
    <property type="entry name" value="Arf"/>
    <property type="match status" value="1"/>
</dbReference>
<evidence type="ECO:0000256" key="10">
    <source>
        <dbReference type="ARBA" id="ARBA00023134"/>
    </source>
</evidence>
<keyword evidence="4" id="KW-0813">Transport</keyword>
<evidence type="ECO:0000256" key="4">
    <source>
        <dbReference type="ARBA" id="ARBA00022448"/>
    </source>
</evidence>
<protein>
    <recommendedName>
        <fullName evidence="16">GTP-binding protein</fullName>
    </recommendedName>
</protein>
<dbReference type="InterPro" id="IPR006689">
    <property type="entry name" value="Small_GTPase_ARF/SAR"/>
</dbReference>
<evidence type="ECO:0000256" key="2">
    <source>
        <dbReference type="ARBA" id="ARBA00004555"/>
    </source>
</evidence>
<keyword evidence="6" id="KW-0256">Endoplasmic reticulum</keyword>
<accession>A0AAE0DWX6</accession>
<dbReference type="GO" id="GO:0003924">
    <property type="term" value="F:GTPase activity"/>
    <property type="evidence" value="ECO:0007669"/>
    <property type="project" value="InterPro"/>
</dbReference>
<evidence type="ECO:0000256" key="1">
    <source>
        <dbReference type="ARBA" id="ARBA00004240"/>
    </source>
</evidence>
<dbReference type="GO" id="GO:0005783">
    <property type="term" value="C:endoplasmic reticulum"/>
    <property type="evidence" value="ECO:0007669"/>
    <property type="project" value="UniProtKB-SubCell"/>
</dbReference>
<dbReference type="InterPro" id="IPR027417">
    <property type="entry name" value="P-loop_NTPase"/>
</dbReference>
<keyword evidence="8" id="KW-0653">Protein transport</keyword>
<dbReference type="GO" id="GO:0016192">
    <property type="term" value="P:vesicle-mediated transport"/>
    <property type="evidence" value="ECO:0007669"/>
    <property type="project" value="UniProtKB-KW"/>
</dbReference>
<dbReference type="SUPFAM" id="SSF52540">
    <property type="entry name" value="P-loop containing nucleoside triphosphate hydrolases"/>
    <property type="match status" value="1"/>
</dbReference>
<keyword evidence="7" id="KW-0931">ER-Golgi transport</keyword>
<evidence type="ECO:0008006" key="16">
    <source>
        <dbReference type="Google" id="ProtNLM"/>
    </source>
</evidence>
<feature type="binding site" evidence="11">
    <location>
        <position position="40"/>
    </location>
    <ligand>
        <name>GTP</name>
        <dbReference type="ChEBI" id="CHEBI:37565"/>
    </ligand>
</feature>
<evidence type="ECO:0000313" key="14">
    <source>
        <dbReference type="EMBL" id="KAK3194250.1"/>
    </source>
</evidence>
<dbReference type="InterPro" id="IPR006687">
    <property type="entry name" value="Small_GTPase_SAR1"/>
</dbReference>
<gene>
    <name evidence="14" type="ORF">Dsin_025560</name>
</gene>
<evidence type="ECO:0000256" key="11">
    <source>
        <dbReference type="PIRSR" id="PIRSR606687-2"/>
    </source>
</evidence>
<sequence>MLWCIWWMPLIKRGLQKKELDALLSDKALADVPFLVLGNKIDIPYAASEDELRYHLGLTNFTTGKGKVNLTDSNGKSKVPMPDLFGSIAVKAFEVSAPKSGPKGNVVVTFVKPPKSLLPLKIEFGSVEGTEPANEEMGPPRSISTRNF</sequence>
<evidence type="ECO:0000256" key="6">
    <source>
        <dbReference type="ARBA" id="ARBA00022824"/>
    </source>
</evidence>
<organism evidence="14 15">
    <name type="scientific">Dipteronia sinensis</name>
    <dbReference type="NCBI Taxonomy" id="43782"/>
    <lineage>
        <taxon>Eukaryota</taxon>
        <taxon>Viridiplantae</taxon>
        <taxon>Streptophyta</taxon>
        <taxon>Embryophyta</taxon>
        <taxon>Tracheophyta</taxon>
        <taxon>Spermatophyta</taxon>
        <taxon>Magnoliopsida</taxon>
        <taxon>eudicotyledons</taxon>
        <taxon>Gunneridae</taxon>
        <taxon>Pentapetalae</taxon>
        <taxon>rosids</taxon>
        <taxon>malvids</taxon>
        <taxon>Sapindales</taxon>
        <taxon>Sapindaceae</taxon>
        <taxon>Hippocastanoideae</taxon>
        <taxon>Acereae</taxon>
        <taxon>Dipteronia</taxon>
    </lineage>
</organism>
<comment type="subcellular location">
    <subcellularLocation>
        <location evidence="1">Endoplasmic reticulum</location>
    </subcellularLocation>
    <subcellularLocation>
        <location evidence="2">Golgi apparatus</location>
    </subcellularLocation>
</comment>
<evidence type="ECO:0000256" key="9">
    <source>
        <dbReference type="ARBA" id="ARBA00023034"/>
    </source>
</evidence>
<feature type="binding site" evidence="11">
    <location>
        <position position="42"/>
    </location>
    <ligand>
        <name>GTP</name>
        <dbReference type="ChEBI" id="CHEBI:37565"/>
    </ligand>
</feature>
<dbReference type="EMBL" id="JANJYJ010000008">
    <property type="protein sequence ID" value="KAK3194250.1"/>
    <property type="molecule type" value="Genomic_DNA"/>
</dbReference>
<feature type="region of interest" description="Disordered" evidence="13">
    <location>
        <begin position="129"/>
        <end position="148"/>
    </location>
</feature>
<feature type="binding site" evidence="11">
    <location>
        <position position="39"/>
    </location>
    <ligand>
        <name>GTP</name>
        <dbReference type="ChEBI" id="CHEBI:37565"/>
    </ligand>
</feature>
<dbReference type="GO" id="GO:0005525">
    <property type="term" value="F:GTP binding"/>
    <property type="evidence" value="ECO:0007669"/>
    <property type="project" value="UniProtKB-KW"/>
</dbReference>
<keyword evidence="15" id="KW-1185">Reference proteome</keyword>
<dbReference type="PANTHER" id="PTHR45684">
    <property type="entry name" value="RE74312P"/>
    <property type="match status" value="1"/>
</dbReference>
<proteinExistence type="inferred from homology"/>
<keyword evidence="9" id="KW-0333">Golgi apparatus</keyword>
<evidence type="ECO:0000313" key="15">
    <source>
        <dbReference type="Proteomes" id="UP001281410"/>
    </source>
</evidence>
<evidence type="ECO:0000256" key="12">
    <source>
        <dbReference type="PIRSR" id="PIRSR606689-1"/>
    </source>
</evidence>
<comment type="similarity">
    <text evidence="3">Belongs to the small GTPase superfamily. SAR1 family.</text>
</comment>
<dbReference type="Proteomes" id="UP001281410">
    <property type="component" value="Unassembled WGS sequence"/>
</dbReference>
<comment type="caution">
    <text evidence="14">The sequence shown here is derived from an EMBL/GenBank/DDBJ whole genome shotgun (WGS) entry which is preliminary data.</text>
</comment>
<evidence type="ECO:0000256" key="5">
    <source>
        <dbReference type="ARBA" id="ARBA00022741"/>
    </source>
</evidence>
<keyword evidence="5 11" id="KW-0547">Nucleotide-binding</keyword>
<evidence type="ECO:0000256" key="3">
    <source>
        <dbReference type="ARBA" id="ARBA00007507"/>
    </source>
</evidence>
<feature type="binding site" evidence="12">
    <location>
        <begin position="39"/>
        <end position="42"/>
    </location>
    <ligand>
        <name>GTP</name>
        <dbReference type="ChEBI" id="CHEBI:37565"/>
    </ligand>
</feature>
<dbReference type="AlphaFoldDB" id="A0AAE0DWX6"/>
<keyword evidence="10 12" id="KW-0342">GTP-binding</keyword>
<dbReference type="GO" id="GO:0006886">
    <property type="term" value="P:intracellular protein transport"/>
    <property type="evidence" value="ECO:0007669"/>
    <property type="project" value="InterPro"/>
</dbReference>
<evidence type="ECO:0000256" key="8">
    <source>
        <dbReference type="ARBA" id="ARBA00022927"/>
    </source>
</evidence>
<evidence type="ECO:0000256" key="7">
    <source>
        <dbReference type="ARBA" id="ARBA00022892"/>
    </source>
</evidence>
<name>A0AAE0DWX6_9ROSI</name>